<proteinExistence type="predicted"/>
<dbReference type="Gene3D" id="3.90.550.10">
    <property type="entry name" value="Spore Coat Polysaccharide Biosynthesis Protein SpsA, Chain A"/>
    <property type="match status" value="1"/>
</dbReference>
<dbReference type="InterPro" id="IPR029044">
    <property type="entry name" value="Nucleotide-diphossugar_trans"/>
</dbReference>
<evidence type="ECO:0000313" key="1">
    <source>
        <dbReference type="EMBL" id="QHN39138.1"/>
    </source>
</evidence>
<dbReference type="GO" id="GO:0016779">
    <property type="term" value="F:nucleotidyltransferase activity"/>
    <property type="evidence" value="ECO:0007669"/>
    <property type="project" value="UniProtKB-ARBA"/>
</dbReference>
<dbReference type="EMBL" id="CP045810">
    <property type="protein sequence ID" value="QHN39138.1"/>
    <property type="molecule type" value="Genomic_DNA"/>
</dbReference>
<name>A0A857KW49_9ACTN</name>
<accession>A0A857KW49</accession>
<dbReference type="SUPFAM" id="SSF53448">
    <property type="entry name" value="Nucleotide-diphospho-sugar transferases"/>
    <property type="match status" value="1"/>
</dbReference>
<reference evidence="1" key="1">
    <citation type="journal article" date="2021" name="Nat. Microbiol.">
        <title>Cocultivation of an ultrasmall environmental parasitic bacterium with lytic ability against bacteria associated with wastewater foams.</title>
        <authorList>
            <person name="Batinovic S."/>
            <person name="Rose J.J.A."/>
            <person name="Ratcliffe J."/>
            <person name="Seviour R.J."/>
            <person name="Petrovski S."/>
        </authorList>
    </citation>
    <scope>NUCLEOTIDE SEQUENCE</scope>
    <source>
        <strain evidence="1">CON44</strain>
    </source>
</reference>
<dbReference type="InterPro" id="IPR025877">
    <property type="entry name" value="MobA-like_NTP_Trfase"/>
</dbReference>
<protein>
    <submittedName>
        <fullName evidence="1">NTP transferase domain-containing protein</fullName>
    </submittedName>
</protein>
<keyword evidence="1" id="KW-0808">Transferase</keyword>
<dbReference type="AlphaFoldDB" id="A0A857KW49"/>
<dbReference type="PANTHER" id="PTHR43777">
    <property type="entry name" value="MOLYBDENUM COFACTOR CYTIDYLYLTRANSFERASE"/>
    <property type="match status" value="1"/>
</dbReference>
<dbReference type="RefSeq" id="WP_005188493.1">
    <property type="nucleotide sequence ID" value="NZ_CP045804.1"/>
</dbReference>
<dbReference type="PANTHER" id="PTHR43777:SF1">
    <property type="entry name" value="MOLYBDENUM COFACTOR CYTIDYLYLTRANSFERASE"/>
    <property type="match status" value="1"/>
</dbReference>
<dbReference type="Pfam" id="PF12804">
    <property type="entry name" value="NTP_transf_3"/>
    <property type="match status" value="1"/>
</dbReference>
<sequence length="188" mass="19293">MGDAMVLGAVLAAGAGTRYGSPKILAHQGDWLRFAVGALLDGGCDEAVVAMGAAVVEPPPGAGVLLVRKWASGLSATVRAVLERALATADCAGVVLHVVDTPDVGGRAVRRVLSESRRAPSALVRAVYDDRPGHPVYLGRDHLPGVLATVHGDTGAGAYLAARGRDVVTVECGDLATGRDIDTPLSRW</sequence>
<organism evidence="1">
    <name type="scientific">Gordonia amarae</name>
    <dbReference type="NCBI Taxonomy" id="36821"/>
    <lineage>
        <taxon>Bacteria</taxon>
        <taxon>Bacillati</taxon>
        <taxon>Actinomycetota</taxon>
        <taxon>Actinomycetes</taxon>
        <taxon>Mycobacteriales</taxon>
        <taxon>Gordoniaceae</taxon>
        <taxon>Gordonia</taxon>
    </lineage>
</organism>
<gene>
    <name evidence="1" type="ORF">GII30_08090</name>
</gene>